<dbReference type="OrthoDB" id="516779at2"/>
<dbReference type="EMBL" id="MTHB01000109">
    <property type="protein sequence ID" value="OXC77386.1"/>
    <property type="molecule type" value="Genomic_DNA"/>
</dbReference>
<evidence type="ECO:0000313" key="2">
    <source>
        <dbReference type="EMBL" id="OXC77386.1"/>
    </source>
</evidence>
<dbReference type="RefSeq" id="WP_089161668.1">
    <property type="nucleotide sequence ID" value="NZ_MTHB01000109.1"/>
</dbReference>
<accession>A0A226X1P7</accession>
<dbReference type="PANTHER" id="PTHR41521:SF4">
    <property type="entry name" value="BLR0684 PROTEIN"/>
    <property type="match status" value="1"/>
</dbReference>
<organism evidence="2 3">
    <name type="scientific">Caballeronia sordidicola</name>
    <name type="common">Burkholderia sordidicola</name>
    <dbReference type="NCBI Taxonomy" id="196367"/>
    <lineage>
        <taxon>Bacteria</taxon>
        <taxon>Pseudomonadati</taxon>
        <taxon>Pseudomonadota</taxon>
        <taxon>Betaproteobacteria</taxon>
        <taxon>Burkholderiales</taxon>
        <taxon>Burkholderiaceae</taxon>
        <taxon>Caballeronia</taxon>
    </lineage>
</organism>
<dbReference type="Gene3D" id="3.30.70.100">
    <property type="match status" value="1"/>
</dbReference>
<gene>
    <name evidence="2" type="ORF">BSU04_17780</name>
</gene>
<dbReference type="Pfam" id="PF07045">
    <property type="entry name" value="DUF1330"/>
    <property type="match status" value="1"/>
</dbReference>
<reference evidence="3" key="1">
    <citation type="submission" date="2017-01" db="EMBL/GenBank/DDBJ databases">
        <title>Genome Analysis of Deinococcus marmoris KOPRI26562.</title>
        <authorList>
            <person name="Kim J.H."/>
            <person name="Oh H.-M."/>
        </authorList>
    </citation>
    <scope>NUCLEOTIDE SEQUENCE [LARGE SCALE GENOMIC DNA]</scope>
    <source>
        <strain evidence="3">PAMC 26633</strain>
    </source>
</reference>
<dbReference type="AlphaFoldDB" id="A0A226X1P7"/>
<dbReference type="Proteomes" id="UP000214720">
    <property type="component" value="Unassembled WGS sequence"/>
</dbReference>
<evidence type="ECO:0000313" key="3">
    <source>
        <dbReference type="Proteomes" id="UP000214720"/>
    </source>
</evidence>
<dbReference type="PANTHER" id="PTHR41521">
    <property type="match status" value="1"/>
</dbReference>
<comment type="caution">
    <text evidence="2">The sequence shown here is derived from an EMBL/GenBank/DDBJ whole genome shotgun (WGS) entry which is preliminary data.</text>
</comment>
<protein>
    <recommendedName>
        <fullName evidence="1">DUF1330 domain-containing protein</fullName>
    </recommendedName>
</protein>
<dbReference type="InterPro" id="IPR011008">
    <property type="entry name" value="Dimeric_a/b-barrel"/>
</dbReference>
<proteinExistence type="predicted"/>
<dbReference type="InterPro" id="IPR010753">
    <property type="entry name" value="DUF1330"/>
</dbReference>
<name>A0A226X1P7_CABSO</name>
<dbReference type="SUPFAM" id="SSF54909">
    <property type="entry name" value="Dimeric alpha+beta barrel"/>
    <property type="match status" value="1"/>
</dbReference>
<evidence type="ECO:0000259" key="1">
    <source>
        <dbReference type="Pfam" id="PF07045"/>
    </source>
</evidence>
<sequence>MPAYVIFIREKTRDADQLDRYKEKAQPVFANHPVTFRAYNGRHEILEGPNAEGVWILEFPSFDAARAWYHDPEYQDASMHRFVGSDYRCILVEGM</sequence>
<feature type="domain" description="DUF1330" evidence="1">
    <location>
        <begin position="2"/>
        <end position="95"/>
    </location>
</feature>